<evidence type="ECO:0000259" key="4">
    <source>
        <dbReference type="Pfam" id="PF01764"/>
    </source>
</evidence>
<dbReference type="Proteomes" id="UP000504637">
    <property type="component" value="Unplaced"/>
</dbReference>
<reference evidence="6" key="1">
    <citation type="submission" date="2020-01" db="EMBL/GenBank/DDBJ databases">
        <authorList>
            <consortium name="DOE Joint Genome Institute"/>
            <person name="Haridas S."/>
            <person name="Albert R."/>
            <person name="Binder M."/>
            <person name="Bloem J."/>
            <person name="Labutti K."/>
            <person name="Salamov A."/>
            <person name="Andreopoulos B."/>
            <person name="Baker S.E."/>
            <person name="Barry K."/>
            <person name="Bills G."/>
            <person name="Bluhm B.H."/>
            <person name="Cannon C."/>
            <person name="Castanera R."/>
            <person name="Culley D.E."/>
            <person name="Daum C."/>
            <person name="Ezra D."/>
            <person name="Gonzalez J.B."/>
            <person name="Henrissat B."/>
            <person name="Kuo A."/>
            <person name="Liang C."/>
            <person name="Lipzen A."/>
            <person name="Lutzoni F."/>
            <person name="Magnuson J."/>
            <person name="Mondo S."/>
            <person name="Nolan M."/>
            <person name="Ohm R."/>
            <person name="Pangilinan J."/>
            <person name="Park H.-J."/>
            <person name="Ramirez L."/>
            <person name="Alfaro M."/>
            <person name="Sun H."/>
            <person name="Tritt A."/>
            <person name="Yoshinaga Y."/>
            <person name="Zwiers L.-H."/>
            <person name="Turgeon B.G."/>
            <person name="Goodwin S.B."/>
            <person name="Spatafora J.W."/>
            <person name="Crous P.W."/>
            <person name="Grigoriev I.V."/>
        </authorList>
    </citation>
    <scope>NUCLEOTIDE SEQUENCE</scope>
    <source>
        <strain evidence="6">CBS 342.82</strain>
    </source>
</reference>
<feature type="domain" description="Fungal lipase-type" evidence="4">
    <location>
        <begin position="111"/>
        <end position="257"/>
    </location>
</feature>
<dbReference type="PANTHER" id="PTHR45856:SF24">
    <property type="entry name" value="FUNGAL LIPASE-LIKE DOMAIN-CONTAINING PROTEIN"/>
    <property type="match status" value="1"/>
</dbReference>
<dbReference type="PANTHER" id="PTHR45856">
    <property type="entry name" value="ALPHA/BETA-HYDROLASES SUPERFAMILY PROTEIN"/>
    <property type="match status" value="1"/>
</dbReference>
<evidence type="ECO:0000256" key="3">
    <source>
        <dbReference type="ARBA" id="ARBA00048461"/>
    </source>
</evidence>
<dbReference type="RefSeq" id="XP_033460231.1">
    <property type="nucleotide sequence ID" value="XM_033607687.1"/>
</dbReference>
<dbReference type="InterPro" id="IPR051218">
    <property type="entry name" value="Sec_MonoDiacylglyc_Lipase"/>
</dbReference>
<dbReference type="Pfam" id="PF01764">
    <property type="entry name" value="Lipase_3"/>
    <property type="match status" value="1"/>
</dbReference>
<proteinExistence type="inferred from homology"/>
<comment type="similarity">
    <text evidence="1">Belongs to the AB hydrolase superfamily. Lipase family. Class 3 subfamily.</text>
</comment>
<comment type="catalytic activity">
    <reaction evidence="2">
        <text>a diacylglycerol + H2O = a monoacylglycerol + a fatty acid + H(+)</text>
        <dbReference type="Rhea" id="RHEA:32731"/>
        <dbReference type="ChEBI" id="CHEBI:15377"/>
        <dbReference type="ChEBI" id="CHEBI:15378"/>
        <dbReference type="ChEBI" id="CHEBI:17408"/>
        <dbReference type="ChEBI" id="CHEBI:18035"/>
        <dbReference type="ChEBI" id="CHEBI:28868"/>
    </reaction>
</comment>
<dbReference type="CDD" id="cd00519">
    <property type="entry name" value="Lipase_3"/>
    <property type="match status" value="1"/>
</dbReference>
<reference evidence="6" key="3">
    <citation type="submission" date="2025-08" db="UniProtKB">
        <authorList>
            <consortium name="RefSeq"/>
        </authorList>
    </citation>
    <scope>IDENTIFICATION</scope>
    <source>
        <strain evidence="6">CBS 342.82</strain>
    </source>
</reference>
<sequence>MAYGHQGWKWADNVRNQIERVRISLPGHYLSIPRIHSSDTNQPCSIPGDSYYSTIRDGAGVGYQYTNNCNASTTKDLSGTIWNYVNRTIVNDGTSVFNIPLLRRDDLKTFFIVFPGSANTENFEQDAKIKLVDYGNPTCSGCQVHEGFLEAWNAVRGPTLKLINDNIKGPYANYNLFSTGGSLGGALAALAFAEFRTNTALGLSAKTTRGYSFGQPRTGNFAFAKWFNGKSGASPSQVGDFIRVTHGYDSIPRSPPVSNAYGINQTPNDIYQHHGTEVWELDNPSNGNHPSASTTYVCPMRSDQSESGDCVTAAFNPGNTGDHVTYAGYDGPVKWEVVACGRT</sequence>
<dbReference type="AlphaFoldDB" id="A0A6J3M569"/>
<dbReference type="OrthoDB" id="426718at2759"/>
<dbReference type="GeneID" id="54365486"/>
<dbReference type="GO" id="GO:0006629">
    <property type="term" value="P:lipid metabolic process"/>
    <property type="evidence" value="ECO:0007669"/>
    <property type="project" value="InterPro"/>
</dbReference>
<dbReference type="SUPFAM" id="SSF53474">
    <property type="entry name" value="alpha/beta-Hydrolases"/>
    <property type="match status" value="1"/>
</dbReference>
<evidence type="ECO:0000313" key="5">
    <source>
        <dbReference type="Proteomes" id="UP000504637"/>
    </source>
</evidence>
<comment type="catalytic activity">
    <reaction evidence="3">
        <text>a monoacylglycerol + H2O = glycerol + a fatty acid + H(+)</text>
        <dbReference type="Rhea" id="RHEA:15245"/>
        <dbReference type="ChEBI" id="CHEBI:15377"/>
        <dbReference type="ChEBI" id="CHEBI:15378"/>
        <dbReference type="ChEBI" id="CHEBI:17408"/>
        <dbReference type="ChEBI" id="CHEBI:17754"/>
        <dbReference type="ChEBI" id="CHEBI:28868"/>
    </reaction>
</comment>
<organism evidence="6">
    <name type="scientific">Dissoconium aciculare CBS 342.82</name>
    <dbReference type="NCBI Taxonomy" id="1314786"/>
    <lineage>
        <taxon>Eukaryota</taxon>
        <taxon>Fungi</taxon>
        <taxon>Dikarya</taxon>
        <taxon>Ascomycota</taxon>
        <taxon>Pezizomycotina</taxon>
        <taxon>Dothideomycetes</taxon>
        <taxon>Dothideomycetidae</taxon>
        <taxon>Mycosphaerellales</taxon>
        <taxon>Dissoconiaceae</taxon>
        <taxon>Dissoconium</taxon>
    </lineage>
</organism>
<dbReference type="Gene3D" id="3.40.50.1820">
    <property type="entry name" value="alpha/beta hydrolase"/>
    <property type="match status" value="1"/>
</dbReference>
<evidence type="ECO:0000313" key="6">
    <source>
        <dbReference type="RefSeq" id="XP_033460231.1"/>
    </source>
</evidence>
<reference evidence="6" key="2">
    <citation type="submission" date="2020-04" db="EMBL/GenBank/DDBJ databases">
        <authorList>
            <consortium name="NCBI Genome Project"/>
        </authorList>
    </citation>
    <scope>NUCLEOTIDE SEQUENCE</scope>
    <source>
        <strain evidence="6">CBS 342.82</strain>
    </source>
</reference>
<name>A0A6J3M569_9PEZI</name>
<evidence type="ECO:0000256" key="1">
    <source>
        <dbReference type="ARBA" id="ARBA00043996"/>
    </source>
</evidence>
<dbReference type="InterPro" id="IPR002921">
    <property type="entry name" value="Fungal_lipase-type"/>
</dbReference>
<protein>
    <submittedName>
        <fullName evidence="6">Alpha/beta-hydrolase</fullName>
    </submittedName>
</protein>
<accession>A0A6J3M569</accession>
<evidence type="ECO:0000256" key="2">
    <source>
        <dbReference type="ARBA" id="ARBA00047591"/>
    </source>
</evidence>
<dbReference type="InterPro" id="IPR029058">
    <property type="entry name" value="AB_hydrolase_fold"/>
</dbReference>
<keyword evidence="5" id="KW-1185">Reference proteome</keyword>
<gene>
    <name evidence="6" type="ORF">K489DRAFT_410248</name>
</gene>